<dbReference type="PANTHER" id="PTHR48090:SF7">
    <property type="entry name" value="RFBJ PROTEIN"/>
    <property type="match status" value="1"/>
</dbReference>
<dbReference type="Proteomes" id="UP000485484">
    <property type="component" value="Unassembled WGS sequence"/>
</dbReference>
<gene>
    <name evidence="2" type="ORF">BWY73_00774</name>
</gene>
<comment type="caution">
    <text evidence="2">The sequence shown here is derived from an EMBL/GenBank/DDBJ whole genome shotgun (WGS) entry which is preliminary data.</text>
</comment>
<reference evidence="2" key="1">
    <citation type="submission" date="2017-02" db="EMBL/GenBank/DDBJ databases">
        <title>Delving into the versatile metabolic prowess of the omnipresent phylum Bacteroidetes.</title>
        <authorList>
            <person name="Nobu M.K."/>
            <person name="Mei R."/>
            <person name="Narihiro T."/>
            <person name="Kuroda K."/>
            <person name="Liu W.-T."/>
        </authorList>
    </citation>
    <scope>NUCLEOTIDE SEQUENCE</scope>
    <source>
        <strain evidence="2">ADurb.Bin417</strain>
    </source>
</reference>
<keyword evidence="2" id="KW-0328">Glycosyltransferase</keyword>
<name>A0A1V5MH73_UNCT6</name>
<dbReference type="Gene3D" id="3.90.550.10">
    <property type="entry name" value="Spore Coat Polysaccharide Biosynthesis Protein SpsA, Chain A"/>
    <property type="match status" value="1"/>
</dbReference>
<evidence type="ECO:0000313" key="2">
    <source>
        <dbReference type="EMBL" id="OPZ92495.1"/>
    </source>
</evidence>
<sequence length="241" mass="27544">MDNPSGVLVFLPVYNEAGKLSGLLEKFRPGLVDEVLVIDDGSTDGSGAVAGRYPVIVLRNEKQRGVGAGIRRAVHYGRQRGHRVLVVMAGNGKDDPREIPRLLEPILREGVDYVQGSRFLSEGRYRNLPLFRLVMIKIFTRLVNLATGFHGTDVTNGFRAYRLGIFDHPAVNIEAEWLDTYEMEYYIHYKALTLGFKVREVPVSKLYPAGRHRAAYTKIRPFVDWWRMVRPLVFLVFRIKR</sequence>
<dbReference type="InterPro" id="IPR001173">
    <property type="entry name" value="Glyco_trans_2-like"/>
</dbReference>
<dbReference type="EMBL" id="MWAK01000092">
    <property type="protein sequence ID" value="OPZ92495.1"/>
    <property type="molecule type" value="Genomic_DNA"/>
</dbReference>
<dbReference type="Pfam" id="PF00535">
    <property type="entry name" value="Glycos_transf_2"/>
    <property type="match status" value="1"/>
</dbReference>
<feature type="domain" description="Glycosyltransferase 2-like" evidence="1">
    <location>
        <begin position="9"/>
        <end position="167"/>
    </location>
</feature>
<dbReference type="GO" id="GO:0047267">
    <property type="term" value="F:undecaprenyl-phosphate mannosyltransferase activity"/>
    <property type="evidence" value="ECO:0007669"/>
    <property type="project" value="UniProtKB-EC"/>
</dbReference>
<dbReference type="InterPro" id="IPR050256">
    <property type="entry name" value="Glycosyltransferase_2"/>
</dbReference>
<protein>
    <submittedName>
        <fullName evidence="2">Undecaprenyl-phosphate mannosyltransferase</fullName>
        <ecNumber evidence="2">2.4.1.54</ecNumber>
    </submittedName>
</protein>
<accession>A0A1V5MH73</accession>
<dbReference type="InterPro" id="IPR029044">
    <property type="entry name" value="Nucleotide-diphossugar_trans"/>
</dbReference>
<keyword evidence="2" id="KW-0808">Transferase</keyword>
<dbReference type="EC" id="2.4.1.54" evidence="2"/>
<organism evidence="2">
    <name type="scientific">candidate division TA06 bacterium ADurb.Bin417</name>
    <dbReference type="NCBI Taxonomy" id="1852828"/>
    <lineage>
        <taxon>Bacteria</taxon>
        <taxon>Bacteria division TA06</taxon>
    </lineage>
</organism>
<dbReference type="PANTHER" id="PTHR48090">
    <property type="entry name" value="UNDECAPRENYL-PHOSPHATE 4-DEOXY-4-FORMAMIDO-L-ARABINOSE TRANSFERASE-RELATED"/>
    <property type="match status" value="1"/>
</dbReference>
<dbReference type="AlphaFoldDB" id="A0A1V5MH73"/>
<dbReference type="CDD" id="cd04179">
    <property type="entry name" value="DPM_DPG-synthase_like"/>
    <property type="match status" value="1"/>
</dbReference>
<evidence type="ECO:0000259" key="1">
    <source>
        <dbReference type="Pfam" id="PF00535"/>
    </source>
</evidence>
<proteinExistence type="predicted"/>
<dbReference type="SUPFAM" id="SSF53448">
    <property type="entry name" value="Nucleotide-diphospho-sugar transferases"/>
    <property type="match status" value="1"/>
</dbReference>